<dbReference type="RefSeq" id="WP_247815122.1">
    <property type="nucleotide sequence ID" value="NZ_JAKRKC020000001.1"/>
</dbReference>
<dbReference type="InterPro" id="IPR050900">
    <property type="entry name" value="Transposase_IS3/IS150/IS904"/>
</dbReference>
<evidence type="ECO:0000256" key="1">
    <source>
        <dbReference type="SAM" id="MobiDB-lite"/>
    </source>
</evidence>
<evidence type="ECO:0000313" key="3">
    <source>
        <dbReference type="EMBL" id="MCK2212427.1"/>
    </source>
</evidence>
<dbReference type="InterPro" id="IPR036397">
    <property type="entry name" value="RNaseH_sf"/>
</dbReference>
<dbReference type="Pfam" id="PF13683">
    <property type="entry name" value="rve_3"/>
    <property type="match status" value="1"/>
</dbReference>
<feature type="compositionally biased region" description="Low complexity" evidence="1">
    <location>
        <begin position="392"/>
        <end position="404"/>
    </location>
</feature>
<dbReference type="SUPFAM" id="SSF53098">
    <property type="entry name" value="Ribonuclease H-like"/>
    <property type="match status" value="1"/>
</dbReference>
<sequence>MYTVARRLLSLPALLLRRDVSKEAELLVLRHQNAVLRRQVPRVRYHPADRLWFAALSHLIPRQRWGKIFPITPATLLAWHRKLVTKKWDYSKRRHRGRPPTATAVKALSLRMAAENPRWGHRRIHGELTRLGHQIAASTVWNILNRAGIDPAPRRNGPTWKQFLTTQAEHIVAVDFMHVDTVSLNRLYALIMLEHGSRRVHLLGVTANPTGPWTAQAARNFLMNTDTDMTKLKFLIRDRGGQFTDAFDAVLADASLRVIKSPPQAPKANAHCERIIGTLRRELLDRMLILNEHHLRRTLTRYLQHYNTARPHRSIGQLSPSQAETSPPTPIDLADHRVHRRAGVGPVWWTPDLWGTLVPGRRSLLCRTTIRRSFAGRWWSWCARDGHRKSWPRSSSPPRSRSVPGCARPIWMTAAAKTA</sequence>
<evidence type="ECO:0000259" key="2">
    <source>
        <dbReference type="PROSITE" id="PS50994"/>
    </source>
</evidence>
<feature type="domain" description="Integrase catalytic" evidence="2">
    <location>
        <begin position="154"/>
        <end position="328"/>
    </location>
</feature>
<reference evidence="3 4" key="1">
    <citation type="submission" date="2022-04" db="EMBL/GenBank/DDBJ databases">
        <title>Genome draft of Actinomadura sp. ATCC 31491.</title>
        <authorList>
            <person name="Shi X."/>
            <person name="Du Y."/>
        </authorList>
    </citation>
    <scope>NUCLEOTIDE SEQUENCE [LARGE SCALE GENOMIC DNA]</scope>
    <source>
        <strain evidence="3 4">ATCC 31491</strain>
    </source>
</reference>
<gene>
    <name evidence="3" type="ORF">MF672_001220</name>
</gene>
<name>A0ABT0FJD4_9ACTN</name>
<dbReference type="PROSITE" id="PS50994">
    <property type="entry name" value="INTEGRASE"/>
    <property type="match status" value="1"/>
</dbReference>
<dbReference type="PANTHER" id="PTHR46889:SF4">
    <property type="entry name" value="TRANSPOSASE INSO FOR INSERTION SEQUENCE ELEMENT IS911B-RELATED"/>
    <property type="match status" value="1"/>
</dbReference>
<proteinExistence type="predicted"/>
<dbReference type="InterPro" id="IPR001584">
    <property type="entry name" value="Integrase_cat-core"/>
</dbReference>
<dbReference type="Gene3D" id="3.30.420.10">
    <property type="entry name" value="Ribonuclease H-like superfamily/Ribonuclease H"/>
    <property type="match status" value="1"/>
</dbReference>
<feature type="region of interest" description="Disordered" evidence="1">
    <location>
        <begin position="386"/>
        <end position="405"/>
    </location>
</feature>
<accession>A0ABT0FJD4</accession>
<dbReference type="EMBL" id="JAKRKC020000001">
    <property type="protein sequence ID" value="MCK2212427.1"/>
    <property type="molecule type" value="Genomic_DNA"/>
</dbReference>
<evidence type="ECO:0000313" key="4">
    <source>
        <dbReference type="Proteomes" id="UP001317259"/>
    </source>
</evidence>
<keyword evidence="4" id="KW-1185">Reference proteome</keyword>
<dbReference type="PANTHER" id="PTHR46889">
    <property type="entry name" value="TRANSPOSASE INSF FOR INSERTION SEQUENCE IS3B-RELATED"/>
    <property type="match status" value="1"/>
</dbReference>
<dbReference type="Proteomes" id="UP001317259">
    <property type="component" value="Unassembled WGS sequence"/>
</dbReference>
<dbReference type="InterPro" id="IPR012337">
    <property type="entry name" value="RNaseH-like_sf"/>
</dbReference>
<comment type="caution">
    <text evidence="3">The sequence shown here is derived from an EMBL/GenBank/DDBJ whole genome shotgun (WGS) entry which is preliminary data.</text>
</comment>
<protein>
    <submittedName>
        <fullName evidence="3">Integrase core domain-containing protein</fullName>
    </submittedName>
</protein>
<organism evidence="3 4">
    <name type="scientific">Actinomadura luzonensis</name>
    <dbReference type="NCBI Taxonomy" id="2805427"/>
    <lineage>
        <taxon>Bacteria</taxon>
        <taxon>Bacillati</taxon>
        <taxon>Actinomycetota</taxon>
        <taxon>Actinomycetes</taxon>
        <taxon>Streptosporangiales</taxon>
        <taxon>Thermomonosporaceae</taxon>
        <taxon>Actinomadura</taxon>
    </lineage>
</organism>